<dbReference type="InterPro" id="IPR025800">
    <property type="entry name" value="CaM-Lys-N-MeTrfase"/>
</dbReference>
<dbReference type="Gene3D" id="3.40.50.150">
    <property type="entry name" value="Vaccinia Virus protein VP39"/>
    <property type="match status" value="1"/>
</dbReference>
<dbReference type="Pfam" id="PF04900">
    <property type="entry name" value="Fcf1"/>
    <property type="match status" value="1"/>
</dbReference>
<dbReference type="AlphaFoldDB" id="A0A815VHK4"/>
<dbReference type="GO" id="GO:0032259">
    <property type="term" value="P:methylation"/>
    <property type="evidence" value="ECO:0007669"/>
    <property type="project" value="UniProtKB-KW"/>
</dbReference>
<feature type="region of interest" description="Disordered" evidence="9">
    <location>
        <begin position="446"/>
        <end position="480"/>
    </location>
</feature>
<dbReference type="Pfam" id="PF10294">
    <property type="entry name" value="Methyltransf_16"/>
    <property type="match status" value="1"/>
</dbReference>
<dbReference type="InterPro" id="IPR029063">
    <property type="entry name" value="SAM-dependent_MTases_sf"/>
</dbReference>
<dbReference type="EMBL" id="CAJNOR010004919">
    <property type="protein sequence ID" value="CAF1535248.1"/>
    <property type="molecule type" value="Genomic_DNA"/>
</dbReference>
<feature type="compositionally biased region" description="Basic residues" evidence="9">
    <location>
        <begin position="471"/>
        <end position="480"/>
    </location>
</feature>
<evidence type="ECO:0000313" key="11">
    <source>
        <dbReference type="Proteomes" id="UP000663828"/>
    </source>
</evidence>
<evidence type="ECO:0000256" key="9">
    <source>
        <dbReference type="SAM" id="MobiDB-lite"/>
    </source>
</evidence>
<accession>A0A815VHK4</accession>
<evidence type="ECO:0000256" key="2">
    <source>
        <dbReference type="ARBA" id="ARBA00004496"/>
    </source>
</evidence>
<comment type="caution">
    <text evidence="10">The sequence shown here is derived from an EMBL/GenBank/DDBJ whole genome shotgun (WGS) entry which is preliminary data.</text>
</comment>
<protein>
    <recommendedName>
        <fullName evidence="4">Calmodulin-lysine N-methyltransferase</fullName>
        <ecNumber evidence="3">2.1.1.60</ecNumber>
    </recommendedName>
</protein>
<evidence type="ECO:0000313" key="10">
    <source>
        <dbReference type="EMBL" id="CAF1535248.1"/>
    </source>
</evidence>
<comment type="subcellular location">
    <subcellularLocation>
        <location evidence="2">Cytoplasm</location>
    </subcellularLocation>
    <subcellularLocation>
        <location evidence="1">Nucleus</location>
    </subcellularLocation>
</comment>
<evidence type="ECO:0000256" key="5">
    <source>
        <dbReference type="ARBA" id="ARBA00022490"/>
    </source>
</evidence>
<dbReference type="SUPFAM" id="SSF53335">
    <property type="entry name" value="S-adenosyl-L-methionine-dependent methyltransferases"/>
    <property type="match status" value="1"/>
</dbReference>
<evidence type="ECO:0000256" key="4">
    <source>
        <dbReference type="ARBA" id="ARBA00020594"/>
    </source>
</evidence>
<keyword evidence="6" id="KW-0489">Methyltransferase</keyword>
<name>A0A815VHK4_ADIRI</name>
<dbReference type="Proteomes" id="UP000663828">
    <property type="component" value="Unassembled WGS sequence"/>
</dbReference>
<gene>
    <name evidence="10" type="ORF">XAT740_LOCUS41771</name>
</gene>
<dbReference type="InterPro" id="IPR019410">
    <property type="entry name" value="Methyltransf_16"/>
</dbReference>
<dbReference type="Gene3D" id="3.40.50.1010">
    <property type="entry name" value="5'-nuclease"/>
    <property type="match status" value="1"/>
</dbReference>
<dbReference type="InterPro" id="IPR006984">
    <property type="entry name" value="Fcf1/UTP23"/>
</dbReference>
<keyword evidence="11" id="KW-1185">Reference proteome</keyword>
<reference evidence="10" key="1">
    <citation type="submission" date="2021-02" db="EMBL/GenBank/DDBJ databases">
        <authorList>
            <person name="Nowell W R."/>
        </authorList>
    </citation>
    <scope>NUCLEOTIDE SEQUENCE</scope>
</reference>
<dbReference type="GO" id="GO:0018025">
    <property type="term" value="F:calmodulin-lysine N-methyltransferase activity"/>
    <property type="evidence" value="ECO:0007669"/>
    <property type="project" value="UniProtKB-EC"/>
</dbReference>
<evidence type="ECO:0000256" key="8">
    <source>
        <dbReference type="ARBA" id="ARBA00023242"/>
    </source>
</evidence>
<dbReference type="GO" id="GO:0005737">
    <property type="term" value="C:cytoplasm"/>
    <property type="evidence" value="ECO:0007669"/>
    <property type="project" value="UniProtKB-SubCell"/>
</dbReference>
<dbReference type="GO" id="GO:0032040">
    <property type="term" value="C:small-subunit processome"/>
    <property type="evidence" value="ECO:0007669"/>
    <property type="project" value="InterPro"/>
</dbReference>
<keyword evidence="5" id="KW-0963">Cytoplasm</keyword>
<keyword evidence="8" id="KW-0539">Nucleus</keyword>
<evidence type="ECO:0000256" key="6">
    <source>
        <dbReference type="ARBA" id="ARBA00022603"/>
    </source>
</evidence>
<organism evidence="10 11">
    <name type="scientific">Adineta ricciae</name>
    <name type="common">Rotifer</name>
    <dbReference type="NCBI Taxonomy" id="249248"/>
    <lineage>
        <taxon>Eukaryota</taxon>
        <taxon>Metazoa</taxon>
        <taxon>Spiralia</taxon>
        <taxon>Gnathifera</taxon>
        <taxon>Rotifera</taxon>
        <taxon>Eurotatoria</taxon>
        <taxon>Bdelloidea</taxon>
        <taxon>Adinetida</taxon>
        <taxon>Adinetidae</taxon>
        <taxon>Adineta</taxon>
    </lineage>
</organism>
<dbReference type="EC" id="2.1.1.60" evidence="3"/>
<evidence type="ECO:0000256" key="3">
    <source>
        <dbReference type="ARBA" id="ARBA00011914"/>
    </source>
</evidence>
<dbReference type="PANTHER" id="PTHR13539:SF3">
    <property type="entry name" value="CALMODULIN-LYSINE N-METHYLTRANSFERASE"/>
    <property type="match status" value="1"/>
</dbReference>
<evidence type="ECO:0000256" key="1">
    <source>
        <dbReference type="ARBA" id="ARBA00004123"/>
    </source>
</evidence>
<dbReference type="PANTHER" id="PTHR13539">
    <property type="entry name" value="CALMODULIN-LYSINE N-METHYLTRANSFERASE"/>
    <property type="match status" value="1"/>
</dbReference>
<keyword evidence="7" id="KW-0808">Transferase</keyword>
<sequence>MTELARQRWRMLGEILLSKNLQSSSEHEDISVMRFKTYGLYLRSFSSTSDTDGTWCKIEFPSFEDNQSNILSLDIRLCSTKIEYADLIGFNNTGNTCIWPSEEVLAFYCLKEKEIFENRSVCELGGGMTCLAGLAVNLNQILNHTENQKNWLCSIEPKVLIWSRTLNDITLKERFDFIITADCFFFENLHHDLCHTIYYMLKDSGVAINFAPYRSKTLNKFISIAETYPFECRVLEHYDQEVFDKHLQMKLSRHKFVRRLLNYYRTHFHIDIPFIILIDGTFAFEALQWKIQIDEQLKAYLETDQIKCSTTLCAIRETELLGKIAFGAMLILKQYEIIRCDHHPAISAEKCFQHVLRKDSTKQYFLASQSSSLREYSREHRPDLPTMLITHNAINLERPSLLSHSIVDENKKKRLKISKHESNVLKKIKEELHLDEDKNVILKKKKKKTGVNPLSNKKKTKKSLKTQSVNGKRKRRRTRQIRMSSHLKEHLKELQKTFSIKDFFQQKTFF</sequence>
<evidence type="ECO:0000256" key="7">
    <source>
        <dbReference type="ARBA" id="ARBA00022679"/>
    </source>
</evidence>
<proteinExistence type="predicted"/>